<evidence type="ECO:0000256" key="2">
    <source>
        <dbReference type="ARBA" id="ARBA00022475"/>
    </source>
</evidence>
<keyword evidence="7" id="KW-0406">Ion transport</keyword>
<keyword evidence="5" id="KW-0067">ATP-binding</keyword>
<evidence type="ECO:0000256" key="8">
    <source>
        <dbReference type="ARBA" id="ARBA00023136"/>
    </source>
</evidence>
<evidence type="ECO:0000256" key="1">
    <source>
        <dbReference type="ARBA" id="ARBA00022448"/>
    </source>
</evidence>
<organism evidence="10 11">
    <name type="scientific">Echinicola vietnamensis (strain DSM 17526 / LMG 23754 / KMM 6221)</name>
    <dbReference type="NCBI Taxonomy" id="926556"/>
    <lineage>
        <taxon>Bacteria</taxon>
        <taxon>Pseudomonadati</taxon>
        <taxon>Bacteroidota</taxon>
        <taxon>Cytophagia</taxon>
        <taxon>Cytophagales</taxon>
        <taxon>Cyclobacteriaceae</taxon>
        <taxon>Echinicola</taxon>
    </lineage>
</organism>
<dbReference type="PROSITE" id="PS50893">
    <property type="entry name" value="ABC_TRANSPORTER_2"/>
    <property type="match status" value="1"/>
</dbReference>
<dbReference type="EMBL" id="CP003346">
    <property type="protein sequence ID" value="AGA79868.1"/>
    <property type="molecule type" value="Genomic_DNA"/>
</dbReference>
<dbReference type="GO" id="GO:0005524">
    <property type="term" value="F:ATP binding"/>
    <property type="evidence" value="ECO:0007669"/>
    <property type="project" value="UniProtKB-KW"/>
</dbReference>
<protein>
    <submittedName>
        <fullName evidence="10">ABC-type sulfate/molybdate transport systems, ATPase component</fullName>
    </submittedName>
</protein>
<dbReference type="eggNOG" id="COG3842">
    <property type="taxonomic scope" value="Bacteria"/>
</dbReference>
<dbReference type="HOGENOM" id="CLU_000604_1_22_10"/>
<dbReference type="GO" id="GO:0015408">
    <property type="term" value="F:ABC-type ferric iron transporter activity"/>
    <property type="evidence" value="ECO:0007669"/>
    <property type="project" value="InterPro"/>
</dbReference>
<evidence type="ECO:0000256" key="4">
    <source>
        <dbReference type="ARBA" id="ARBA00022741"/>
    </source>
</evidence>
<gene>
    <name evidence="10" type="ordered locus">Echvi_3653</name>
</gene>
<dbReference type="Proteomes" id="UP000010796">
    <property type="component" value="Chromosome"/>
</dbReference>
<keyword evidence="3" id="KW-0410">Iron transport</keyword>
<dbReference type="RefSeq" id="WP_015267413.1">
    <property type="nucleotide sequence ID" value="NC_019904.1"/>
</dbReference>
<dbReference type="PANTHER" id="PTHR42781">
    <property type="entry name" value="SPERMIDINE/PUTRESCINE IMPORT ATP-BINDING PROTEIN POTA"/>
    <property type="match status" value="1"/>
</dbReference>
<keyword evidence="8" id="KW-0472">Membrane</keyword>
<keyword evidence="1" id="KW-0813">Transport</keyword>
<evidence type="ECO:0000256" key="6">
    <source>
        <dbReference type="ARBA" id="ARBA00023004"/>
    </source>
</evidence>
<keyword evidence="11" id="KW-1185">Reference proteome</keyword>
<dbReference type="OrthoDB" id="1114670at2"/>
<keyword evidence="2" id="KW-1003">Cell membrane</keyword>
<feature type="domain" description="ABC transporter" evidence="9">
    <location>
        <begin position="1"/>
        <end position="234"/>
    </location>
</feature>
<dbReference type="GO" id="GO:0016020">
    <property type="term" value="C:membrane"/>
    <property type="evidence" value="ECO:0007669"/>
    <property type="project" value="InterPro"/>
</dbReference>
<dbReference type="InterPro" id="IPR015853">
    <property type="entry name" value="ABC_transpr_FbpC"/>
</dbReference>
<dbReference type="InterPro" id="IPR027417">
    <property type="entry name" value="P-loop_NTPase"/>
</dbReference>
<evidence type="ECO:0000313" key="10">
    <source>
        <dbReference type="EMBL" id="AGA79868.1"/>
    </source>
</evidence>
<evidence type="ECO:0000259" key="9">
    <source>
        <dbReference type="PROSITE" id="PS50893"/>
    </source>
</evidence>
<name>L0G3H0_ECHVK</name>
<proteinExistence type="predicted"/>
<evidence type="ECO:0000256" key="3">
    <source>
        <dbReference type="ARBA" id="ARBA00022496"/>
    </source>
</evidence>
<dbReference type="Gene3D" id="3.40.50.300">
    <property type="entry name" value="P-loop containing nucleotide triphosphate hydrolases"/>
    <property type="match status" value="1"/>
</dbReference>
<accession>L0G3H0</accession>
<dbReference type="SMART" id="SM00382">
    <property type="entry name" value="AAA"/>
    <property type="match status" value="1"/>
</dbReference>
<dbReference type="CDD" id="cd03259">
    <property type="entry name" value="ABC_Carb_Solutes_like"/>
    <property type="match status" value="1"/>
</dbReference>
<dbReference type="SUPFAM" id="SSF52540">
    <property type="entry name" value="P-loop containing nucleoside triphosphate hydrolases"/>
    <property type="match status" value="1"/>
</dbReference>
<dbReference type="PANTHER" id="PTHR42781:SF4">
    <property type="entry name" value="SPERMIDINE_PUTRESCINE IMPORT ATP-BINDING PROTEIN POTA"/>
    <property type="match status" value="1"/>
</dbReference>
<evidence type="ECO:0000256" key="7">
    <source>
        <dbReference type="ARBA" id="ARBA00023065"/>
    </source>
</evidence>
<dbReference type="GO" id="GO:0016887">
    <property type="term" value="F:ATP hydrolysis activity"/>
    <property type="evidence" value="ECO:0007669"/>
    <property type="project" value="InterPro"/>
</dbReference>
<dbReference type="KEGG" id="evi:Echvi_3653"/>
<reference evidence="11" key="1">
    <citation type="submission" date="2012-02" db="EMBL/GenBank/DDBJ databases">
        <title>The complete genome of Echinicola vietnamensis DSM 17526.</title>
        <authorList>
            <person name="Lucas S."/>
            <person name="Copeland A."/>
            <person name="Lapidus A."/>
            <person name="Glavina del Rio T."/>
            <person name="Dalin E."/>
            <person name="Tice H."/>
            <person name="Bruce D."/>
            <person name="Goodwin L."/>
            <person name="Pitluck S."/>
            <person name="Peters L."/>
            <person name="Ovchinnikova G."/>
            <person name="Teshima H."/>
            <person name="Kyrpides N."/>
            <person name="Mavromatis K."/>
            <person name="Ivanova N."/>
            <person name="Brettin T."/>
            <person name="Detter J.C."/>
            <person name="Han C."/>
            <person name="Larimer F."/>
            <person name="Land M."/>
            <person name="Hauser L."/>
            <person name="Markowitz V."/>
            <person name="Cheng J.-F."/>
            <person name="Hugenholtz P."/>
            <person name="Woyke T."/>
            <person name="Wu D."/>
            <person name="Brambilla E."/>
            <person name="Klenk H.-P."/>
            <person name="Eisen J.A."/>
        </authorList>
    </citation>
    <scope>NUCLEOTIDE SEQUENCE [LARGE SCALE GENOMIC DNA]</scope>
    <source>
        <strain evidence="11">DSM 17526 / LMG 23754 / KMM 6221</strain>
    </source>
</reference>
<dbReference type="InterPro" id="IPR050093">
    <property type="entry name" value="ABC_SmlMolc_Importer"/>
</dbReference>
<sequence length="290" mass="32100">MINIDLQKSLKANGPAMDLDIKLTISQGEFITLFGPSGSGKTSTLRMISGLLTPDKGHLSVNGEQWFDASFGKNVSPGRRKLGYLFQDYSLFPNMTVKENIAFALKNAKDKAYLMELLESMGLLHLQDTLPKHLSGGQQQRVALARALALKPDILLLDEPLSALDPSMREKLQEYILAIHRKYALTTILVSHDAGEIIKLSDRIIELDHGKVLRQCTPKEFFGTGLTSAKFQFQGEIMDILEDDVVHIVHVKTGNDLVKVVCDMDETKELGVGDKVLVGSKAFNPLIKKL</sequence>
<dbReference type="Pfam" id="PF00005">
    <property type="entry name" value="ABC_tran"/>
    <property type="match status" value="1"/>
</dbReference>
<dbReference type="AlphaFoldDB" id="L0G3H0"/>
<dbReference type="STRING" id="926556.Echvi_3653"/>
<evidence type="ECO:0000256" key="5">
    <source>
        <dbReference type="ARBA" id="ARBA00022840"/>
    </source>
</evidence>
<dbReference type="InterPro" id="IPR003593">
    <property type="entry name" value="AAA+_ATPase"/>
</dbReference>
<dbReference type="PROSITE" id="PS00211">
    <property type="entry name" value="ABC_TRANSPORTER_1"/>
    <property type="match status" value="1"/>
</dbReference>
<keyword evidence="4" id="KW-0547">Nucleotide-binding</keyword>
<dbReference type="InterPro" id="IPR003439">
    <property type="entry name" value="ABC_transporter-like_ATP-bd"/>
</dbReference>
<keyword evidence="6" id="KW-0408">Iron</keyword>
<evidence type="ECO:0000313" key="11">
    <source>
        <dbReference type="Proteomes" id="UP000010796"/>
    </source>
</evidence>
<dbReference type="InterPro" id="IPR017871">
    <property type="entry name" value="ABC_transporter-like_CS"/>
</dbReference>